<evidence type="ECO:0000313" key="6">
    <source>
        <dbReference type="EMBL" id="CAB4827219.1"/>
    </source>
</evidence>
<dbReference type="CDD" id="cd02027">
    <property type="entry name" value="APSK"/>
    <property type="match status" value="1"/>
</dbReference>
<dbReference type="GO" id="GO:0005737">
    <property type="term" value="C:cytoplasm"/>
    <property type="evidence" value="ECO:0007669"/>
    <property type="project" value="TreeGrafter"/>
</dbReference>
<evidence type="ECO:0000256" key="4">
    <source>
        <dbReference type="ARBA" id="ARBA00022840"/>
    </source>
</evidence>
<evidence type="ECO:0000313" key="7">
    <source>
        <dbReference type="EMBL" id="CAB4864901.1"/>
    </source>
</evidence>
<dbReference type="NCBIfam" id="TIGR00455">
    <property type="entry name" value="apsK"/>
    <property type="match status" value="1"/>
</dbReference>
<evidence type="ECO:0000259" key="5">
    <source>
        <dbReference type="Pfam" id="PF01583"/>
    </source>
</evidence>
<dbReference type="Pfam" id="PF01583">
    <property type="entry name" value="APS_kinase"/>
    <property type="match status" value="1"/>
</dbReference>
<evidence type="ECO:0000256" key="1">
    <source>
        <dbReference type="ARBA" id="ARBA00012121"/>
    </source>
</evidence>
<dbReference type="GO" id="GO:0019379">
    <property type="term" value="P:sulfate assimilation, phosphoadenylyl sulfate reduction by phosphoadenylyl-sulfate reductase (thioredoxin)"/>
    <property type="evidence" value="ECO:0007669"/>
    <property type="project" value="TreeGrafter"/>
</dbReference>
<dbReference type="EMBL" id="CAFBPM010000005">
    <property type="protein sequence ID" value="CAB5016810.1"/>
    <property type="molecule type" value="Genomic_DNA"/>
</dbReference>
<dbReference type="GO" id="GO:0005524">
    <property type="term" value="F:ATP binding"/>
    <property type="evidence" value="ECO:0007669"/>
    <property type="project" value="InterPro"/>
</dbReference>
<dbReference type="InterPro" id="IPR027417">
    <property type="entry name" value="P-loop_NTPase"/>
</dbReference>
<dbReference type="EMBL" id="CAFABE010000032">
    <property type="protein sequence ID" value="CAB4827219.1"/>
    <property type="molecule type" value="Genomic_DNA"/>
</dbReference>
<keyword evidence="2" id="KW-0808">Transferase</keyword>
<keyword evidence="3" id="KW-0547">Nucleotide-binding</keyword>
<dbReference type="InterPro" id="IPR059117">
    <property type="entry name" value="APS_kinase_dom"/>
</dbReference>
<gene>
    <name evidence="6" type="ORF">UFOPK3164_00840</name>
    <name evidence="7" type="ORF">UFOPK3427_00426</name>
    <name evidence="8" type="ORF">UFOPK4112_00657</name>
</gene>
<keyword evidence="4" id="KW-0067">ATP-binding</keyword>
<dbReference type="EC" id="2.7.1.25" evidence="1"/>
<dbReference type="Gene3D" id="3.40.50.300">
    <property type="entry name" value="P-loop containing nucleotide triphosphate hydrolases"/>
    <property type="match status" value="1"/>
</dbReference>
<dbReference type="InterPro" id="IPR050512">
    <property type="entry name" value="Sulf_AdTrans/APS_kinase"/>
</dbReference>
<accession>A0A6J7A3W2</accession>
<dbReference type="AlphaFoldDB" id="A0A6J7A3W2"/>
<sequence>MSKPLLGRLPIPQSSADMPFTNHNGAVLWLTGLPAAGKTTLAQNLHQLLEDVGATSIILDGDELRKARTVPLGYTKEDRDEAVRLAGLEAMQKALDGAIVIVAMVSPFRDARRAVRLRVKDAGFHFIEVFLDTPIEICIGRDPKGLYGKALNGELSNMTGIDDPYETPEKPEVIIGWEHSPNSAAEYLIDWVNPLVRDPLNQQINKSTER</sequence>
<organism evidence="6">
    <name type="scientific">freshwater metagenome</name>
    <dbReference type="NCBI Taxonomy" id="449393"/>
    <lineage>
        <taxon>unclassified sequences</taxon>
        <taxon>metagenomes</taxon>
        <taxon>ecological metagenomes</taxon>
    </lineage>
</organism>
<dbReference type="PANTHER" id="PTHR42700:SF1">
    <property type="entry name" value="SULFATE ADENYLYLTRANSFERASE"/>
    <property type="match status" value="1"/>
</dbReference>
<evidence type="ECO:0000256" key="2">
    <source>
        <dbReference type="ARBA" id="ARBA00022679"/>
    </source>
</evidence>
<dbReference type="PANTHER" id="PTHR42700">
    <property type="entry name" value="SULFATE ADENYLYLTRANSFERASE"/>
    <property type="match status" value="1"/>
</dbReference>
<protein>
    <recommendedName>
        <fullName evidence="1">adenylyl-sulfate kinase</fullName>
        <ecNumber evidence="1">2.7.1.25</ecNumber>
    </recommendedName>
</protein>
<dbReference type="InterPro" id="IPR002891">
    <property type="entry name" value="APS"/>
</dbReference>
<feature type="domain" description="APS kinase" evidence="5">
    <location>
        <begin position="25"/>
        <end position="175"/>
    </location>
</feature>
<evidence type="ECO:0000313" key="8">
    <source>
        <dbReference type="EMBL" id="CAB5016810.1"/>
    </source>
</evidence>
<evidence type="ECO:0000256" key="3">
    <source>
        <dbReference type="ARBA" id="ARBA00022741"/>
    </source>
</evidence>
<name>A0A6J7A3W2_9ZZZZ</name>
<dbReference type="GO" id="GO:0004781">
    <property type="term" value="F:sulfate adenylyltransferase (ATP) activity"/>
    <property type="evidence" value="ECO:0007669"/>
    <property type="project" value="TreeGrafter"/>
</dbReference>
<proteinExistence type="predicted"/>
<dbReference type="GO" id="GO:0004020">
    <property type="term" value="F:adenylylsulfate kinase activity"/>
    <property type="evidence" value="ECO:0007669"/>
    <property type="project" value="InterPro"/>
</dbReference>
<dbReference type="EMBL" id="CAFBLT010000001">
    <property type="protein sequence ID" value="CAB4864901.1"/>
    <property type="molecule type" value="Genomic_DNA"/>
</dbReference>
<reference evidence="6" key="1">
    <citation type="submission" date="2020-05" db="EMBL/GenBank/DDBJ databases">
        <authorList>
            <person name="Chiriac C."/>
            <person name="Salcher M."/>
            <person name="Ghai R."/>
            <person name="Kavagutti S V."/>
        </authorList>
    </citation>
    <scope>NUCLEOTIDE SEQUENCE</scope>
</reference>
<dbReference type="GO" id="GO:0010134">
    <property type="term" value="P:sulfate assimilation via adenylyl sulfate reduction"/>
    <property type="evidence" value="ECO:0007669"/>
    <property type="project" value="TreeGrafter"/>
</dbReference>
<dbReference type="SUPFAM" id="SSF52540">
    <property type="entry name" value="P-loop containing nucleoside triphosphate hydrolases"/>
    <property type="match status" value="1"/>
</dbReference>